<dbReference type="InterPro" id="IPR025421">
    <property type="entry name" value="DUF4148"/>
</dbReference>
<sequence length="92" mass="9992">MKTFSVAVLFLATIASAHAFAQTKTRAQVYQELIQAQQDGRDFVTDTSYPDVNPIFAHQLEQQQETRLAQNQAAKTNAVASSTATNSSSATN</sequence>
<dbReference type="Pfam" id="PF13663">
    <property type="entry name" value="DUF4148"/>
    <property type="match status" value="1"/>
</dbReference>
<dbReference type="RefSeq" id="WP_062091967.1">
    <property type="nucleotide sequence ID" value="NZ_FCOK02000087.1"/>
</dbReference>
<keyword evidence="2" id="KW-0732">Signal</keyword>
<name>A0A158JGZ6_9BURK</name>
<dbReference type="Proteomes" id="UP000054683">
    <property type="component" value="Unassembled WGS sequence"/>
</dbReference>
<organism evidence="3 4">
    <name type="scientific">Caballeronia udeis</name>
    <dbReference type="NCBI Taxonomy" id="1232866"/>
    <lineage>
        <taxon>Bacteria</taxon>
        <taxon>Pseudomonadati</taxon>
        <taxon>Pseudomonadota</taxon>
        <taxon>Betaproteobacteria</taxon>
        <taxon>Burkholderiales</taxon>
        <taxon>Burkholderiaceae</taxon>
        <taxon>Caballeronia</taxon>
    </lineage>
</organism>
<accession>A0A158JGZ6</accession>
<feature type="compositionally biased region" description="Low complexity" evidence="1">
    <location>
        <begin position="73"/>
        <end position="92"/>
    </location>
</feature>
<protein>
    <recommendedName>
        <fullName evidence="5">Purine nucleoside phosphorylase</fullName>
    </recommendedName>
</protein>
<dbReference type="EMBL" id="FCOK02000087">
    <property type="protein sequence ID" value="SAL67729.1"/>
    <property type="molecule type" value="Genomic_DNA"/>
</dbReference>
<evidence type="ECO:0000256" key="2">
    <source>
        <dbReference type="SAM" id="SignalP"/>
    </source>
</evidence>
<feature type="compositionally biased region" description="Polar residues" evidence="1">
    <location>
        <begin position="62"/>
        <end position="72"/>
    </location>
</feature>
<evidence type="ECO:0000313" key="3">
    <source>
        <dbReference type="EMBL" id="SAL67729.1"/>
    </source>
</evidence>
<feature type="region of interest" description="Disordered" evidence="1">
    <location>
        <begin position="62"/>
        <end position="92"/>
    </location>
</feature>
<evidence type="ECO:0000256" key="1">
    <source>
        <dbReference type="SAM" id="MobiDB-lite"/>
    </source>
</evidence>
<feature type="chain" id="PRO_5008502100" description="Purine nucleoside phosphorylase" evidence="2">
    <location>
        <begin position="22"/>
        <end position="92"/>
    </location>
</feature>
<proteinExistence type="predicted"/>
<feature type="signal peptide" evidence="2">
    <location>
        <begin position="1"/>
        <end position="21"/>
    </location>
</feature>
<dbReference type="OrthoDB" id="9035534at2"/>
<reference evidence="3 4" key="1">
    <citation type="submission" date="2016-01" db="EMBL/GenBank/DDBJ databases">
        <authorList>
            <person name="Oliw E.H."/>
        </authorList>
    </citation>
    <scope>NUCLEOTIDE SEQUENCE [LARGE SCALE GENOMIC DNA]</scope>
    <source>
        <strain evidence="3">LMG 27134</strain>
    </source>
</reference>
<gene>
    <name evidence="3" type="ORF">AWB69_07843</name>
</gene>
<evidence type="ECO:0000313" key="4">
    <source>
        <dbReference type="Proteomes" id="UP000054683"/>
    </source>
</evidence>
<evidence type="ECO:0008006" key="5">
    <source>
        <dbReference type="Google" id="ProtNLM"/>
    </source>
</evidence>
<dbReference type="AlphaFoldDB" id="A0A158JGZ6"/>